<proteinExistence type="predicted"/>
<accession>A0A9P8AKN6</accession>
<dbReference type="Proteomes" id="UP000812287">
    <property type="component" value="Unassembled WGS sequence"/>
</dbReference>
<dbReference type="EMBL" id="MU250597">
    <property type="protein sequence ID" value="KAG7439398.1"/>
    <property type="molecule type" value="Genomic_DNA"/>
</dbReference>
<feature type="non-terminal residue" evidence="1">
    <location>
        <position position="1"/>
    </location>
</feature>
<dbReference type="RefSeq" id="XP_043032898.1">
    <property type="nucleotide sequence ID" value="XM_043183895.1"/>
</dbReference>
<evidence type="ECO:0000313" key="1">
    <source>
        <dbReference type="EMBL" id="KAG7439398.1"/>
    </source>
</evidence>
<gene>
    <name evidence="1" type="ORF">BT62DRAFT_913800</name>
</gene>
<name>A0A9P8AKN6_9AGAR</name>
<reference evidence="1" key="1">
    <citation type="submission" date="2020-11" db="EMBL/GenBank/DDBJ databases">
        <title>Adaptations for nitrogen fixation in a non-lichenized fungal sporocarp promotes dispersal by wood-feeding termites.</title>
        <authorList>
            <consortium name="DOE Joint Genome Institute"/>
            <person name="Koch R.A."/>
            <person name="Yoon G."/>
            <person name="Arayal U."/>
            <person name="Lail K."/>
            <person name="Amirebrahimi M."/>
            <person name="Labutti K."/>
            <person name="Lipzen A."/>
            <person name="Riley R."/>
            <person name="Barry K."/>
            <person name="Henrissat B."/>
            <person name="Grigoriev I.V."/>
            <person name="Herr J.R."/>
            <person name="Aime M.C."/>
        </authorList>
    </citation>
    <scope>NUCLEOTIDE SEQUENCE</scope>
    <source>
        <strain evidence="1">MCA 3950</strain>
    </source>
</reference>
<comment type="caution">
    <text evidence="1">The sequence shown here is derived from an EMBL/GenBank/DDBJ whole genome shotgun (WGS) entry which is preliminary data.</text>
</comment>
<organism evidence="1 2">
    <name type="scientific">Guyanagaster necrorhizus</name>
    <dbReference type="NCBI Taxonomy" id="856835"/>
    <lineage>
        <taxon>Eukaryota</taxon>
        <taxon>Fungi</taxon>
        <taxon>Dikarya</taxon>
        <taxon>Basidiomycota</taxon>
        <taxon>Agaricomycotina</taxon>
        <taxon>Agaricomycetes</taxon>
        <taxon>Agaricomycetidae</taxon>
        <taxon>Agaricales</taxon>
        <taxon>Marasmiineae</taxon>
        <taxon>Physalacriaceae</taxon>
        <taxon>Guyanagaster</taxon>
    </lineage>
</organism>
<keyword evidence="2" id="KW-1185">Reference proteome</keyword>
<evidence type="ECO:0008006" key="3">
    <source>
        <dbReference type="Google" id="ProtNLM"/>
    </source>
</evidence>
<sequence>YESLQMFFTIVAAQGLDFWLIDFIGTYLNAKSENYMNLSQEYEEIITRDLSPDDYILKMHHVIYRTMNASNAWFNKLNKSLIALGYIQS</sequence>
<protein>
    <recommendedName>
        <fullName evidence="3">Reverse transcriptase Ty1/copia-type domain-containing protein</fullName>
    </recommendedName>
</protein>
<dbReference type="AlphaFoldDB" id="A0A9P8AKN6"/>
<dbReference type="OrthoDB" id="3344688at2759"/>
<evidence type="ECO:0000313" key="2">
    <source>
        <dbReference type="Proteomes" id="UP000812287"/>
    </source>
</evidence>
<dbReference type="GeneID" id="66106192"/>